<dbReference type="SUPFAM" id="SSF49464">
    <property type="entry name" value="Carboxypeptidase regulatory domain-like"/>
    <property type="match status" value="1"/>
</dbReference>
<organism evidence="1 2">
    <name type="scientific">Clostridium intestinale DSM 6191</name>
    <dbReference type="NCBI Taxonomy" id="1121320"/>
    <lineage>
        <taxon>Bacteria</taxon>
        <taxon>Bacillati</taxon>
        <taxon>Bacillota</taxon>
        <taxon>Clostridia</taxon>
        <taxon>Eubacteriales</taxon>
        <taxon>Clostridiaceae</taxon>
        <taxon>Clostridium</taxon>
    </lineage>
</organism>
<dbReference type="RefSeq" id="WP_073020255.1">
    <property type="nucleotide sequence ID" value="NZ_FQXU01000008.1"/>
</dbReference>
<dbReference type="InterPro" id="IPR008969">
    <property type="entry name" value="CarboxyPept-like_regulatory"/>
</dbReference>
<name>A0A1M5ZBL0_9CLOT</name>
<dbReference type="AlphaFoldDB" id="A0A1M5ZBL0"/>
<dbReference type="EMBL" id="FQXU01000008">
    <property type="protein sequence ID" value="SHI21606.1"/>
    <property type="molecule type" value="Genomic_DNA"/>
</dbReference>
<gene>
    <name evidence="1" type="ORF">SAMN02745941_02747</name>
</gene>
<protein>
    <recommendedName>
        <fullName evidence="3">Carboxypeptidase regulatory-like domain-containing protein</fullName>
    </recommendedName>
</protein>
<evidence type="ECO:0008006" key="3">
    <source>
        <dbReference type="Google" id="ProtNLM"/>
    </source>
</evidence>
<reference evidence="1 2" key="1">
    <citation type="submission" date="2016-11" db="EMBL/GenBank/DDBJ databases">
        <authorList>
            <person name="Jaros S."/>
            <person name="Januszkiewicz K."/>
            <person name="Wedrychowicz H."/>
        </authorList>
    </citation>
    <scope>NUCLEOTIDE SEQUENCE [LARGE SCALE GENOMIC DNA]</scope>
    <source>
        <strain evidence="1 2">DSM 6191</strain>
    </source>
</reference>
<sequence>MPTYPTSTEIIKGSSLVKGKAYVQNVKFSDSDRTLIKGTVYDINGNPLDGVGVEVIQIDRSSIIPVLTVLGAVFSEADGVYAVSVEVKEDFEYILNIYSPLPL</sequence>
<dbReference type="Proteomes" id="UP000184241">
    <property type="component" value="Unassembled WGS sequence"/>
</dbReference>
<proteinExistence type="predicted"/>
<evidence type="ECO:0000313" key="2">
    <source>
        <dbReference type="Proteomes" id="UP000184241"/>
    </source>
</evidence>
<evidence type="ECO:0000313" key="1">
    <source>
        <dbReference type="EMBL" id="SHI21606.1"/>
    </source>
</evidence>
<accession>A0A1M5ZBL0</accession>